<dbReference type="InterPro" id="IPR050907">
    <property type="entry name" value="SRSF"/>
</dbReference>
<protein>
    <recommendedName>
        <fullName evidence="3">RRM domain-containing protein</fullName>
    </recommendedName>
</protein>
<dbReference type="PANTHER" id="PTHR23147">
    <property type="entry name" value="SERINE/ARGININE RICH SPLICING FACTOR"/>
    <property type="match status" value="1"/>
</dbReference>
<feature type="compositionally biased region" description="Basic and acidic residues" evidence="2">
    <location>
        <begin position="82"/>
        <end position="94"/>
    </location>
</feature>
<dbReference type="EMBL" id="KZ997525">
    <property type="protein sequence ID" value="RKO87307.1"/>
    <property type="molecule type" value="Genomic_DNA"/>
</dbReference>
<feature type="non-terminal residue" evidence="4">
    <location>
        <position position="212"/>
    </location>
</feature>
<dbReference type="AlphaFoldDB" id="A0A4V1IQP8"/>
<keyword evidence="5" id="KW-1185">Reference proteome</keyword>
<proteinExistence type="predicted"/>
<organism evidence="4 5">
    <name type="scientific">Blyttiomyces helicus</name>
    <dbReference type="NCBI Taxonomy" id="388810"/>
    <lineage>
        <taxon>Eukaryota</taxon>
        <taxon>Fungi</taxon>
        <taxon>Fungi incertae sedis</taxon>
        <taxon>Chytridiomycota</taxon>
        <taxon>Chytridiomycota incertae sedis</taxon>
        <taxon>Chytridiomycetes</taxon>
        <taxon>Chytridiomycetes incertae sedis</taxon>
        <taxon>Blyttiomyces</taxon>
    </lineage>
</organism>
<evidence type="ECO:0000313" key="4">
    <source>
        <dbReference type="EMBL" id="RKO87307.1"/>
    </source>
</evidence>
<evidence type="ECO:0000256" key="2">
    <source>
        <dbReference type="SAM" id="MobiDB-lite"/>
    </source>
</evidence>
<evidence type="ECO:0000313" key="5">
    <source>
        <dbReference type="Proteomes" id="UP000269721"/>
    </source>
</evidence>
<dbReference type="InterPro" id="IPR035979">
    <property type="entry name" value="RBD_domain_sf"/>
</dbReference>
<feature type="domain" description="RRM" evidence="3">
    <location>
        <begin position="1"/>
        <end position="76"/>
    </location>
</feature>
<evidence type="ECO:0000259" key="3">
    <source>
        <dbReference type="PROSITE" id="PS50102"/>
    </source>
</evidence>
<feature type="non-terminal residue" evidence="4">
    <location>
        <position position="1"/>
    </location>
</feature>
<gene>
    <name evidence="4" type="ORF">BDK51DRAFT_1532</name>
</gene>
<dbReference type="InterPro" id="IPR000504">
    <property type="entry name" value="RRM_dom"/>
</dbReference>
<evidence type="ECO:0000256" key="1">
    <source>
        <dbReference type="PROSITE-ProRule" id="PRU00176"/>
    </source>
</evidence>
<dbReference type="SUPFAM" id="SSF54928">
    <property type="entry name" value="RNA-binding domain, RBD"/>
    <property type="match status" value="1"/>
</dbReference>
<feature type="compositionally biased region" description="Polar residues" evidence="2">
    <location>
        <begin position="183"/>
        <end position="196"/>
    </location>
</feature>
<feature type="compositionally biased region" description="Basic and acidic residues" evidence="2">
    <location>
        <begin position="125"/>
        <end position="171"/>
    </location>
</feature>
<feature type="compositionally biased region" description="Basic and acidic residues" evidence="2">
    <location>
        <begin position="200"/>
        <end position="212"/>
    </location>
</feature>
<dbReference type="Pfam" id="PF00076">
    <property type="entry name" value="RRM_1"/>
    <property type="match status" value="1"/>
</dbReference>
<dbReference type="Gene3D" id="3.30.70.330">
    <property type="match status" value="1"/>
</dbReference>
<dbReference type="InterPro" id="IPR012677">
    <property type="entry name" value="Nucleotide-bd_a/b_plait_sf"/>
</dbReference>
<feature type="region of interest" description="Disordered" evidence="2">
    <location>
        <begin position="78"/>
        <end position="212"/>
    </location>
</feature>
<dbReference type="OrthoDB" id="5970at2759"/>
<accession>A0A4V1IQP8</accession>
<dbReference type="GO" id="GO:0003723">
    <property type="term" value="F:RNA binding"/>
    <property type="evidence" value="ECO:0007669"/>
    <property type="project" value="UniProtKB-UniRule"/>
</dbReference>
<keyword evidence="1" id="KW-0694">RNA-binding</keyword>
<dbReference type="SMART" id="SM00360">
    <property type="entry name" value="RRM"/>
    <property type="match status" value="1"/>
</dbReference>
<dbReference type="Proteomes" id="UP000269721">
    <property type="component" value="Unassembled WGS sequence"/>
</dbReference>
<sequence length="212" mass="24274">LFVAGISGRTRARELAYEFERYGRLVRCDIPAPRSASSRPYAFVEFEDSRDAEDAYHEMQNRKIDGYTLMIQWAKNAPSRSWRYDDREEREPPRRRNRSASPPPRRSSRSPRPADRRRSPSPRGDAPKRDDREPREPRDTRDDRDGRDSRDGRDARDDKRDSDIKHDEGGSKRARPSSPPAGNGTSKRTPSPSANAPASGDREGGRSRTPDR</sequence>
<reference evidence="5" key="1">
    <citation type="journal article" date="2018" name="Nat. Microbiol.">
        <title>Leveraging single-cell genomics to expand the fungal tree of life.</title>
        <authorList>
            <person name="Ahrendt S.R."/>
            <person name="Quandt C.A."/>
            <person name="Ciobanu D."/>
            <person name="Clum A."/>
            <person name="Salamov A."/>
            <person name="Andreopoulos B."/>
            <person name="Cheng J.F."/>
            <person name="Woyke T."/>
            <person name="Pelin A."/>
            <person name="Henrissat B."/>
            <person name="Reynolds N.K."/>
            <person name="Benny G.L."/>
            <person name="Smith M.E."/>
            <person name="James T.Y."/>
            <person name="Grigoriev I.V."/>
        </authorList>
    </citation>
    <scope>NUCLEOTIDE SEQUENCE [LARGE SCALE GENOMIC DNA]</scope>
</reference>
<name>A0A4V1IQP8_9FUNG</name>
<dbReference type="PROSITE" id="PS50102">
    <property type="entry name" value="RRM"/>
    <property type="match status" value="1"/>
</dbReference>